<accession>H9UJC9</accession>
<gene>
    <name evidence="1" type="ordered locus">Spiaf_1563</name>
</gene>
<dbReference type="AlphaFoldDB" id="H9UJC9"/>
<dbReference type="HOGENOM" id="CLU_1626030_0_0_12"/>
<dbReference type="KEGG" id="sfc:Spiaf_1563"/>
<keyword evidence="2" id="KW-1185">Reference proteome</keyword>
<dbReference type="PATRIC" id="fig|889378.3.peg.1555"/>
<evidence type="ECO:0000313" key="1">
    <source>
        <dbReference type="EMBL" id="AFG37622.1"/>
    </source>
</evidence>
<organism evidence="1 2">
    <name type="scientific">Spirochaeta africana (strain ATCC 700263 / DSM 8902 / Z-7692)</name>
    <dbReference type="NCBI Taxonomy" id="889378"/>
    <lineage>
        <taxon>Bacteria</taxon>
        <taxon>Pseudomonadati</taxon>
        <taxon>Spirochaetota</taxon>
        <taxon>Spirochaetia</taxon>
        <taxon>Spirochaetales</taxon>
        <taxon>Spirochaetaceae</taxon>
        <taxon>Spirochaeta</taxon>
    </lineage>
</organism>
<protein>
    <submittedName>
        <fullName evidence="1">Uncharacterized protein</fullName>
    </submittedName>
</protein>
<dbReference type="EMBL" id="CP003282">
    <property type="protein sequence ID" value="AFG37622.1"/>
    <property type="molecule type" value="Genomic_DNA"/>
</dbReference>
<reference evidence="2" key="1">
    <citation type="journal article" date="2013" name="Stand. Genomic Sci.">
        <title>Complete genome sequence of the halophilic bacterium Spirochaeta africana type strain (Z-7692(T)) from the alkaline Lake Magadi in the East African Rift.</title>
        <authorList>
            <person name="Liolos K."/>
            <person name="Abt B."/>
            <person name="Scheuner C."/>
            <person name="Teshima H."/>
            <person name="Held B."/>
            <person name="Lapidus A."/>
            <person name="Nolan M."/>
            <person name="Lucas S."/>
            <person name="Deshpande S."/>
            <person name="Cheng J.F."/>
            <person name="Tapia R."/>
            <person name="Goodwin L.A."/>
            <person name="Pitluck S."/>
            <person name="Pagani I."/>
            <person name="Ivanova N."/>
            <person name="Mavromatis K."/>
            <person name="Mikhailova N."/>
            <person name="Huntemann M."/>
            <person name="Pati A."/>
            <person name="Chen A."/>
            <person name="Palaniappan K."/>
            <person name="Land M."/>
            <person name="Rohde M."/>
            <person name="Tindall B.J."/>
            <person name="Detter J.C."/>
            <person name="Goker M."/>
            <person name="Bristow J."/>
            <person name="Eisen J.A."/>
            <person name="Markowitz V."/>
            <person name="Hugenholtz P."/>
            <person name="Woyke T."/>
            <person name="Klenk H.P."/>
            <person name="Kyrpides N.C."/>
        </authorList>
    </citation>
    <scope>NUCLEOTIDE SEQUENCE</scope>
    <source>
        <strain evidence="2">ATCC 700263 / DSM 8902 / Z-7692</strain>
    </source>
</reference>
<evidence type="ECO:0000313" key="2">
    <source>
        <dbReference type="Proteomes" id="UP000007383"/>
    </source>
</evidence>
<dbReference type="Proteomes" id="UP000007383">
    <property type="component" value="Chromosome"/>
</dbReference>
<sequence>MTFAQRIQNEIIYQTDPRLPWEVNRYGCRVMSLIAIPQFVTGKALTIEQVTALLERGRREPDVIVNDLMRAGSGEHWLIDQAFQLLGSDRRGRQVGWNPEHVQTVPWEYMIAHWQTDGADGHFTLHDRREVEIYDPHNPEQAGSEINKHRIIRRLLYSIWGTA</sequence>
<name>H9UJC9_SPIAZ</name>
<dbReference type="STRING" id="889378.Spiaf_1563"/>
<proteinExistence type="predicted"/>
<dbReference type="RefSeq" id="WP_014455605.1">
    <property type="nucleotide sequence ID" value="NC_017098.1"/>
</dbReference>